<organism evidence="7 8">
    <name type="scientific">Sulfobacillus acidophilus</name>
    <dbReference type="NCBI Taxonomy" id="53633"/>
    <lineage>
        <taxon>Bacteria</taxon>
        <taxon>Bacillati</taxon>
        <taxon>Bacillota</taxon>
        <taxon>Clostridia</taxon>
        <taxon>Eubacteriales</taxon>
        <taxon>Clostridiales Family XVII. Incertae Sedis</taxon>
        <taxon>Sulfobacillus</taxon>
    </lineage>
</organism>
<evidence type="ECO:0000313" key="8">
    <source>
        <dbReference type="Proteomes" id="UP000241848"/>
    </source>
</evidence>
<dbReference type="EMBL" id="PXYV01000001">
    <property type="protein sequence ID" value="PSR24163.1"/>
    <property type="molecule type" value="Genomic_DNA"/>
</dbReference>
<evidence type="ECO:0000256" key="4">
    <source>
        <dbReference type="ARBA" id="ARBA00022679"/>
    </source>
</evidence>
<evidence type="ECO:0000256" key="1">
    <source>
        <dbReference type="ARBA" id="ARBA00004370"/>
    </source>
</evidence>
<dbReference type="SUPFAM" id="SSF53756">
    <property type="entry name" value="UDP-Glycosyltransferase/glycogen phosphorylase"/>
    <property type="match status" value="1"/>
</dbReference>
<dbReference type="InterPro" id="IPR050519">
    <property type="entry name" value="Glycosyltransf_28_UgtP"/>
</dbReference>
<proteinExistence type="inferred from homology"/>
<comment type="subcellular location">
    <subcellularLocation>
        <location evidence="1">Membrane</location>
    </subcellularLocation>
</comment>
<name>A0A2T2WPL3_9FIRM</name>
<feature type="domain" description="Diacylglycerol glucosyltransferase N-terminal" evidence="6">
    <location>
        <begin position="14"/>
        <end position="173"/>
    </location>
</feature>
<evidence type="ECO:0000256" key="3">
    <source>
        <dbReference type="ARBA" id="ARBA00022676"/>
    </source>
</evidence>
<dbReference type="Proteomes" id="UP000241848">
    <property type="component" value="Unassembled WGS sequence"/>
</dbReference>
<evidence type="ECO:0000256" key="2">
    <source>
        <dbReference type="ARBA" id="ARBA00006962"/>
    </source>
</evidence>
<comment type="similarity">
    <text evidence="2">Belongs to the glycosyltransferase 28 family.</text>
</comment>
<evidence type="ECO:0000259" key="5">
    <source>
        <dbReference type="Pfam" id="PF04101"/>
    </source>
</evidence>
<dbReference type="GO" id="GO:0009247">
    <property type="term" value="P:glycolipid biosynthetic process"/>
    <property type="evidence" value="ECO:0007669"/>
    <property type="project" value="InterPro"/>
</dbReference>
<feature type="domain" description="Glycosyl transferase family 28 C-terminal" evidence="5">
    <location>
        <begin position="215"/>
        <end position="294"/>
    </location>
</feature>
<dbReference type="Pfam" id="PF04101">
    <property type="entry name" value="Glyco_tran_28_C"/>
    <property type="match status" value="1"/>
</dbReference>
<dbReference type="GO" id="GO:0016020">
    <property type="term" value="C:membrane"/>
    <property type="evidence" value="ECO:0007669"/>
    <property type="project" value="UniProtKB-SubCell"/>
</dbReference>
<dbReference type="PANTHER" id="PTHR43025:SF3">
    <property type="entry name" value="MONOGALACTOSYLDIACYLGLYCEROL SYNTHASE 1, CHLOROPLASTIC"/>
    <property type="match status" value="1"/>
</dbReference>
<accession>A0A2T2WPL3</accession>
<gene>
    <name evidence="7" type="ORF">C7B45_00705</name>
</gene>
<dbReference type="PANTHER" id="PTHR43025">
    <property type="entry name" value="MONOGALACTOSYLDIACYLGLYCEROL SYNTHASE"/>
    <property type="match status" value="1"/>
</dbReference>
<keyword evidence="4" id="KW-0808">Transferase</keyword>
<evidence type="ECO:0000313" key="7">
    <source>
        <dbReference type="EMBL" id="PSR24163.1"/>
    </source>
</evidence>
<dbReference type="InterPro" id="IPR007235">
    <property type="entry name" value="Glyco_trans_28_C"/>
</dbReference>
<comment type="caution">
    <text evidence="7">The sequence shown here is derived from an EMBL/GenBank/DDBJ whole genome shotgun (WGS) entry which is preliminary data.</text>
</comment>
<dbReference type="InterPro" id="IPR009695">
    <property type="entry name" value="Diacylglyc_glucosyltr_N"/>
</dbReference>
<evidence type="ECO:0000259" key="6">
    <source>
        <dbReference type="Pfam" id="PF06925"/>
    </source>
</evidence>
<dbReference type="AlphaFoldDB" id="A0A2T2WPL3"/>
<keyword evidence="3" id="KW-0328">Glycosyltransferase</keyword>
<sequence length="350" mass="39767">MRILIASLPIGTGHDIAARALAESFVLRGAEVEFSHHLVFDMRWQARLYFFGIRYLPGVYGNLFRLGDRAEVFWRRHRKEWRQAGIEALEPVYHAYRPDVVVATHPYALTGWSGVKARYPHLGLVGVLTDLSVHRFWYEPSADAYAVWLPEQVDDLEKFGYRSGPVWQSGIPIRASFSQPSPLIGHLRQGPVVLLGGGLGMGPYMRILKRLTELPFPVLAICGHNENLRWRLDEYRWPERVHIVGYIEHMPSLLKAARLVVGKPGGVTAAEVCQSNVPWLLTHWIAGQEEENRDRLVMHDLAMRGDNNLKELVLELTAETSAMRKQMLASQRAWARPDAADELAEKILSL</sequence>
<dbReference type="GO" id="GO:0016758">
    <property type="term" value="F:hexosyltransferase activity"/>
    <property type="evidence" value="ECO:0007669"/>
    <property type="project" value="InterPro"/>
</dbReference>
<reference evidence="7 8" key="1">
    <citation type="journal article" date="2014" name="BMC Genomics">
        <title>Comparison of environmental and isolate Sulfobacillus genomes reveals diverse carbon, sulfur, nitrogen, and hydrogen metabolisms.</title>
        <authorList>
            <person name="Justice N.B."/>
            <person name="Norman A."/>
            <person name="Brown C.T."/>
            <person name="Singh A."/>
            <person name="Thomas B.C."/>
            <person name="Banfield J.F."/>
        </authorList>
    </citation>
    <scope>NUCLEOTIDE SEQUENCE [LARGE SCALE GENOMIC DNA]</scope>
    <source>
        <strain evidence="7">AMDSBA3</strain>
    </source>
</reference>
<protein>
    <submittedName>
        <fullName evidence="7">Galactosyldiacylglycerol synthase</fullName>
    </submittedName>
</protein>
<dbReference type="Pfam" id="PF06925">
    <property type="entry name" value="MGDG_synth"/>
    <property type="match status" value="1"/>
</dbReference>
<dbReference type="Gene3D" id="3.40.50.2000">
    <property type="entry name" value="Glycogen Phosphorylase B"/>
    <property type="match status" value="1"/>
</dbReference>